<organism evidence="2">
    <name type="scientific">marine sediment metagenome</name>
    <dbReference type="NCBI Taxonomy" id="412755"/>
    <lineage>
        <taxon>unclassified sequences</taxon>
        <taxon>metagenomes</taxon>
        <taxon>ecological metagenomes</taxon>
    </lineage>
</organism>
<feature type="non-terminal residue" evidence="2">
    <location>
        <position position="248"/>
    </location>
</feature>
<dbReference type="InterPro" id="IPR019734">
    <property type="entry name" value="TPR_rpt"/>
</dbReference>
<accession>X1PZX8</accession>
<dbReference type="InterPro" id="IPR011990">
    <property type="entry name" value="TPR-like_helical_dom_sf"/>
</dbReference>
<keyword evidence="1" id="KW-0472">Membrane</keyword>
<name>X1PZX8_9ZZZZ</name>
<gene>
    <name evidence="2" type="ORF">S06H3_46889</name>
</gene>
<sequence length="248" mass="27551">MNPRLRSILIGIGLLTIVIVGIVLIPRGLSIYYQSRGGQHIDYVMRSVEGIQELVCEPLPESNQAALEEVEEGVKDLQQAVRFNRRNSQAYYHLGKAYCLLGEPDDAVKSFQQYTGLRPDNPLGYIGLGFAYAQLEDSSAAKSAWKTAGINQDDLFRIGDQEFEVEHYKEANHWYSAAKIMNGALSKSRQFVWAVAEILSGKPSPERVDNSILPVVPVGNSVQIEGETLRWFSPIQGSIVESYKSGDT</sequence>
<dbReference type="Gene3D" id="1.25.40.10">
    <property type="entry name" value="Tetratricopeptide repeat domain"/>
    <property type="match status" value="1"/>
</dbReference>
<dbReference type="Pfam" id="PF13181">
    <property type="entry name" value="TPR_8"/>
    <property type="match status" value="1"/>
</dbReference>
<protein>
    <submittedName>
        <fullName evidence="2">Uncharacterized protein</fullName>
    </submittedName>
</protein>
<reference evidence="2" key="1">
    <citation type="journal article" date="2014" name="Front. Microbiol.">
        <title>High frequency of phylogenetically diverse reductive dehalogenase-homologous genes in deep subseafloor sedimentary metagenomes.</title>
        <authorList>
            <person name="Kawai M."/>
            <person name="Futagami T."/>
            <person name="Toyoda A."/>
            <person name="Takaki Y."/>
            <person name="Nishi S."/>
            <person name="Hori S."/>
            <person name="Arai W."/>
            <person name="Tsubouchi T."/>
            <person name="Morono Y."/>
            <person name="Uchiyama I."/>
            <person name="Ito T."/>
            <person name="Fujiyama A."/>
            <person name="Inagaki F."/>
            <person name="Takami H."/>
        </authorList>
    </citation>
    <scope>NUCLEOTIDE SEQUENCE</scope>
    <source>
        <strain evidence="2">Expedition CK06-06</strain>
    </source>
</reference>
<dbReference type="EMBL" id="BARV01029402">
    <property type="protein sequence ID" value="GAI44415.1"/>
    <property type="molecule type" value="Genomic_DNA"/>
</dbReference>
<keyword evidence="1" id="KW-1133">Transmembrane helix</keyword>
<dbReference type="PROSITE" id="PS50005">
    <property type="entry name" value="TPR"/>
    <property type="match status" value="1"/>
</dbReference>
<dbReference type="SUPFAM" id="SSF48452">
    <property type="entry name" value="TPR-like"/>
    <property type="match status" value="1"/>
</dbReference>
<proteinExistence type="predicted"/>
<evidence type="ECO:0000313" key="2">
    <source>
        <dbReference type="EMBL" id="GAI44415.1"/>
    </source>
</evidence>
<dbReference type="SMART" id="SM00028">
    <property type="entry name" value="TPR"/>
    <property type="match status" value="2"/>
</dbReference>
<evidence type="ECO:0000256" key="1">
    <source>
        <dbReference type="SAM" id="Phobius"/>
    </source>
</evidence>
<dbReference type="AlphaFoldDB" id="X1PZX8"/>
<keyword evidence="1" id="KW-0812">Transmembrane</keyword>
<comment type="caution">
    <text evidence="2">The sequence shown here is derived from an EMBL/GenBank/DDBJ whole genome shotgun (WGS) entry which is preliminary data.</text>
</comment>
<feature type="transmembrane region" description="Helical" evidence="1">
    <location>
        <begin position="6"/>
        <end position="26"/>
    </location>
</feature>